<reference evidence="1" key="1">
    <citation type="submission" date="2022-08" db="EMBL/GenBank/DDBJ databases">
        <authorList>
            <person name="Kallberg Y."/>
            <person name="Tangrot J."/>
            <person name="Rosling A."/>
        </authorList>
    </citation>
    <scope>NUCLEOTIDE SEQUENCE</scope>
    <source>
        <strain evidence="1">Wild A</strain>
    </source>
</reference>
<proteinExistence type="predicted"/>
<evidence type="ECO:0000313" key="1">
    <source>
        <dbReference type="EMBL" id="CAI2189444.1"/>
    </source>
</evidence>
<gene>
    <name evidence="1" type="ORF">FWILDA_LOCUS14082</name>
</gene>
<comment type="caution">
    <text evidence="1">The sequence shown here is derived from an EMBL/GenBank/DDBJ whole genome shotgun (WGS) entry which is preliminary data.</text>
</comment>
<sequence>MALYEKEDKVTYGTDKEGEITYLFPKKSNEVQKYSITKSLKTKDTIVVDETDITGYVDKK</sequence>
<name>A0A9W4T2A9_9GLOM</name>
<organism evidence="1 2">
    <name type="scientific">Funneliformis geosporum</name>
    <dbReference type="NCBI Taxonomy" id="1117311"/>
    <lineage>
        <taxon>Eukaryota</taxon>
        <taxon>Fungi</taxon>
        <taxon>Fungi incertae sedis</taxon>
        <taxon>Mucoromycota</taxon>
        <taxon>Glomeromycotina</taxon>
        <taxon>Glomeromycetes</taxon>
        <taxon>Glomerales</taxon>
        <taxon>Glomeraceae</taxon>
        <taxon>Funneliformis</taxon>
    </lineage>
</organism>
<evidence type="ECO:0000313" key="2">
    <source>
        <dbReference type="Proteomes" id="UP001153678"/>
    </source>
</evidence>
<dbReference type="AlphaFoldDB" id="A0A9W4T2A9"/>
<dbReference type="EMBL" id="CAMKVN010005829">
    <property type="protein sequence ID" value="CAI2189444.1"/>
    <property type="molecule type" value="Genomic_DNA"/>
</dbReference>
<protein>
    <submittedName>
        <fullName evidence="1">19481_t:CDS:1</fullName>
    </submittedName>
</protein>
<keyword evidence="2" id="KW-1185">Reference proteome</keyword>
<dbReference type="Proteomes" id="UP001153678">
    <property type="component" value="Unassembled WGS sequence"/>
</dbReference>
<accession>A0A9W4T2A9</accession>